<comment type="caution">
    <text evidence="6">The sequence shown here is derived from an EMBL/GenBank/DDBJ whole genome shotgun (WGS) entry which is preliminary data.</text>
</comment>
<protein>
    <recommendedName>
        <fullName evidence="2">Putative 4-hydroxy-4-methyl-2-oxoglutarate aldolase</fullName>
    </recommendedName>
    <alternativeName>
        <fullName evidence="3">Regulator of ribonuclease activity homolog</fullName>
    </alternativeName>
    <alternativeName>
        <fullName evidence="4">RraA-like protein</fullName>
    </alternativeName>
</protein>
<dbReference type="PANTHER" id="PTHR33254">
    <property type="entry name" value="4-HYDROXY-4-METHYL-2-OXOGLUTARATE ALDOLASE 3-RELATED"/>
    <property type="match status" value="1"/>
</dbReference>
<evidence type="ECO:0000313" key="7">
    <source>
        <dbReference type="Proteomes" id="UP000306236"/>
    </source>
</evidence>
<organism evidence="6 7">
    <name type="scientific">Lampropedia aestuarii</name>
    <dbReference type="NCBI Taxonomy" id="2562762"/>
    <lineage>
        <taxon>Bacteria</taxon>
        <taxon>Pseudomonadati</taxon>
        <taxon>Pseudomonadota</taxon>
        <taxon>Betaproteobacteria</taxon>
        <taxon>Burkholderiales</taxon>
        <taxon>Comamonadaceae</taxon>
        <taxon>Lampropedia</taxon>
    </lineage>
</organism>
<dbReference type="Proteomes" id="UP000306236">
    <property type="component" value="Unassembled WGS sequence"/>
</dbReference>
<feature type="binding site" evidence="5">
    <location>
        <position position="108"/>
    </location>
    <ligand>
        <name>substrate</name>
    </ligand>
</feature>
<feature type="binding site" evidence="5">
    <location>
        <position position="109"/>
    </location>
    <ligand>
        <name>Mg(2+)</name>
        <dbReference type="ChEBI" id="CHEBI:18420"/>
    </ligand>
</feature>
<dbReference type="GO" id="GO:0046872">
    <property type="term" value="F:metal ion binding"/>
    <property type="evidence" value="ECO:0007669"/>
    <property type="project" value="UniProtKB-KW"/>
</dbReference>
<evidence type="ECO:0000256" key="2">
    <source>
        <dbReference type="ARBA" id="ARBA00016549"/>
    </source>
</evidence>
<dbReference type="Gene3D" id="3.50.30.40">
    <property type="entry name" value="Ribonuclease E inhibitor RraA/RraA-like"/>
    <property type="match status" value="1"/>
</dbReference>
<sequence>MHDAPHALLAQFAPIVTPHISDNLQRMSGIVGLQRFHRSKKLLGTALTVKCRPGDNLFIYKALTELQPGQVLVIDGAGDTANALVGELIMLYAQAHGCAGFVIDGAIRDSQAFYDADFPCYARSVIHRGPYKLGPGVLHAPVTVGGQVIQSGDFVVGDEDGVVSFSPAEAASLLAAIEKTQHKEQGIKDEIATGQRQQAWLTAVLQSAGI</sequence>
<dbReference type="Pfam" id="PF03737">
    <property type="entry name" value="RraA-like"/>
    <property type="match status" value="1"/>
</dbReference>
<dbReference type="AlphaFoldDB" id="A0A4S5BMS4"/>
<dbReference type="InterPro" id="IPR005493">
    <property type="entry name" value="RraA/RraA-like"/>
</dbReference>
<dbReference type="CDD" id="cd16841">
    <property type="entry name" value="RraA_family"/>
    <property type="match status" value="1"/>
</dbReference>
<comment type="cofactor">
    <cofactor evidence="1">
        <name>a divalent metal cation</name>
        <dbReference type="ChEBI" id="CHEBI:60240"/>
    </cofactor>
</comment>
<proteinExistence type="predicted"/>
<dbReference type="EMBL" id="SSWX01000009">
    <property type="protein sequence ID" value="THJ33690.1"/>
    <property type="molecule type" value="Genomic_DNA"/>
</dbReference>
<evidence type="ECO:0000313" key="6">
    <source>
        <dbReference type="EMBL" id="THJ33690.1"/>
    </source>
</evidence>
<dbReference type="OrthoDB" id="8717144at2"/>
<name>A0A4S5BMS4_9BURK</name>
<keyword evidence="5" id="KW-0479">Metal-binding</keyword>
<dbReference type="SUPFAM" id="SSF89562">
    <property type="entry name" value="RraA-like"/>
    <property type="match status" value="1"/>
</dbReference>
<feature type="binding site" evidence="5">
    <location>
        <begin position="86"/>
        <end position="89"/>
    </location>
    <ligand>
        <name>substrate</name>
    </ligand>
</feature>
<reference evidence="6 7" key="1">
    <citation type="submission" date="2019-04" db="EMBL/GenBank/DDBJ databases">
        <title>Lampropedia sp YIM MLB12 draf genome.</title>
        <authorList>
            <person name="Wang Y.-X."/>
        </authorList>
    </citation>
    <scope>NUCLEOTIDE SEQUENCE [LARGE SCALE GENOMIC DNA]</scope>
    <source>
        <strain evidence="6 7">YIM MLB12</strain>
    </source>
</reference>
<gene>
    <name evidence="6" type="ORF">E8K88_08460</name>
</gene>
<evidence type="ECO:0000256" key="4">
    <source>
        <dbReference type="ARBA" id="ARBA00030169"/>
    </source>
</evidence>
<dbReference type="PANTHER" id="PTHR33254:SF4">
    <property type="entry name" value="4-HYDROXY-4-METHYL-2-OXOGLUTARATE ALDOLASE 3-RELATED"/>
    <property type="match status" value="1"/>
</dbReference>
<dbReference type="InterPro" id="IPR036704">
    <property type="entry name" value="RraA/RraA-like_sf"/>
</dbReference>
<dbReference type="NCBIfam" id="NF004850">
    <property type="entry name" value="PRK06201.1"/>
    <property type="match status" value="1"/>
</dbReference>
<comment type="cofactor">
    <cofactor evidence="5">
        <name>Mg(2+)</name>
        <dbReference type="ChEBI" id="CHEBI:18420"/>
    </cofactor>
</comment>
<evidence type="ECO:0000256" key="1">
    <source>
        <dbReference type="ARBA" id="ARBA00001968"/>
    </source>
</evidence>
<accession>A0A4S5BMS4</accession>
<keyword evidence="7" id="KW-1185">Reference proteome</keyword>
<dbReference type="RefSeq" id="WP_136406225.1">
    <property type="nucleotide sequence ID" value="NZ_SSWX01000009.1"/>
</dbReference>
<evidence type="ECO:0000256" key="3">
    <source>
        <dbReference type="ARBA" id="ARBA00029596"/>
    </source>
</evidence>
<keyword evidence="5" id="KW-0460">Magnesium</keyword>
<evidence type="ECO:0000256" key="5">
    <source>
        <dbReference type="PIRSR" id="PIRSR605493-1"/>
    </source>
</evidence>